<comment type="subcellular location">
    <subcellularLocation>
        <location evidence="1">Cytoplasm</location>
    </subcellularLocation>
</comment>
<name>A0ABV6F2M4_9MICC</name>
<organism evidence="18 19">
    <name type="scientific">Citricoccus parietis</name>
    <dbReference type="NCBI Taxonomy" id="592307"/>
    <lineage>
        <taxon>Bacteria</taxon>
        <taxon>Bacillati</taxon>
        <taxon>Actinomycetota</taxon>
        <taxon>Actinomycetes</taxon>
        <taxon>Micrococcales</taxon>
        <taxon>Micrococcaceae</taxon>
        <taxon>Citricoccus</taxon>
    </lineage>
</organism>
<proteinExistence type="inferred from homology"/>
<evidence type="ECO:0000259" key="17">
    <source>
        <dbReference type="Pfam" id="PF08028"/>
    </source>
</evidence>
<dbReference type="Gene3D" id="2.40.110.10">
    <property type="entry name" value="Butyryl-CoA Dehydrogenase, subunit A, domain 2"/>
    <property type="match status" value="1"/>
</dbReference>
<comment type="catalytic activity">
    <reaction evidence="13">
        <text>dibenzothiophene + 2 FMNH2 + 2 O2 = dibenzothiophene 5,5-dioxide + 2 FMN + 2 H2O + 2 H(+)</text>
        <dbReference type="Rhea" id="RHEA:49072"/>
        <dbReference type="ChEBI" id="CHEBI:15377"/>
        <dbReference type="ChEBI" id="CHEBI:15378"/>
        <dbReference type="ChEBI" id="CHEBI:15379"/>
        <dbReference type="ChEBI" id="CHEBI:23681"/>
        <dbReference type="ChEBI" id="CHEBI:57618"/>
        <dbReference type="ChEBI" id="CHEBI:58210"/>
        <dbReference type="ChEBI" id="CHEBI:90356"/>
        <dbReference type="EC" id="1.14.14.21"/>
    </reaction>
</comment>
<dbReference type="Pfam" id="PF08028">
    <property type="entry name" value="Acyl-CoA_dh_2"/>
    <property type="match status" value="1"/>
</dbReference>
<gene>
    <name evidence="18" type="ORF">ACFFIO_04570</name>
</gene>
<keyword evidence="6" id="KW-0503">Monooxygenase</keyword>
<comment type="caution">
    <text evidence="18">The sequence shown here is derived from an EMBL/GenBank/DDBJ whole genome shotgun (WGS) entry which is preliminary data.</text>
</comment>
<sequence>MMTTTTERATALSTAASTGTESSGQAYRAVRERMAPVFAAIADSAAEREAEHIIDRDAVRRLAAAGFTSLRVPVEYGGAGLSFAEQARLIVELAAADSNLVQALRAHLINQENVLGHPDPVFRDRWLRRLGDGAVVGNAVTEINNAVGEGTTTLAQDSEGTWRLNGTKYYSTGTLYADWIIVAAVDAHGEEIAATVSVNAPGITRLDDWDGFGQQLTASGTTVFENTPVEAEEVYAGGLDDGTRVATGQASWQFLHLAALTGIAEAIVRDVSEYVRGRRRSFSHGTADLPRDDAQVLQVVGELSSAAFAARAAFDSVVSALGGILEREASGEALPEEDVNALYIRVYQAQQVIAKNVLAAATHLFEVGGASALSQSKRLDRHWRNARVLANHNPLIYRSRLIGDWEVNATPPARSYRIGSVPNAQ</sequence>
<evidence type="ECO:0000256" key="11">
    <source>
        <dbReference type="ARBA" id="ARBA00047859"/>
    </source>
</evidence>
<keyword evidence="4" id="KW-0547">Nucleotide-binding</keyword>
<evidence type="ECO:0000259" key="15">
    <source>
        <dbReference type="Pfam" id="PF02770"/>
    </source>
</evidence>
<keyword evidence="19" id="KW-1185">Reference proteome</keyword>
<evidence type="ECO:0000256" key="2">
    <source>
        <dbReference type="ARBA" id="ARBA00022630"/>
    </source>
</evidence>
<evidence type="ECO:0000256" key="3">
    <source>
        <dbReference type="ARBA" id="ARBA00022643"/>
    </source>
</evidence>
<dbReference type="InterPro" id="IPR006091">
    <property type="entry name" value="Acyl-CoA_Oxase/DH_mid-dom"/>
</dbReference>
<dbReference type="RefSeq" id="WP_378040399.1">
    <property type="nucleotide sequence ID" value="NZ_JBHLWH010000013.1"/>
</dbReference>
<dbReference type="PIRSF" id="PIRSF016578">
    <property type="entry name" value="HsaA"/>
    <property type="match status" value="1"/>
</dbReference>
<dbReference type="SUPFAM" id="SSF47203">
    <property type="entry name" value="Acyl-CoA dehydrogenase C-terminal domain-like"/>
    <property type="match status" value="1"/>
</dbReference>
<comment type="pathway">
    <text evidence="7">Sulfur metabolism; dibenzothiophene degradation.</text>
</comment>
<dbReference type="Proteomes" id="UP001589766">
    <property type="component" value="Unassembled WGS sequence"/>
</dbReference>
<keyword evidence="5" id="KW-0560">Oxidoreductase</keyword>
<dbReference type="InterPro" id="IPR013107">
    <property type="entry name" value="Acyl-CoA_DH_C"/>
</dbReference>
<evidence type="ECO:0000259" key="16">
    <source>
        <dbReference type="Pfam" id="PF02771"/>
    </source>
</evidence>
<evidence type="ECO:0000256" key="6">
    <source>
        <dbReference type="ARBA" id="ARBA00023033"/>
    </source>
</evidence>
<feature type="region of interest" description="Disordered" evidence="14">
    <location>
        <begin position="1"/>
        <end position="24"/>
    </location>
</feature>
<dbReference type="InterPro" id="IPR036250">
    <property type="entry name" value="AcylCo_DH-like_C"/>
</dbReference>
<dbReference type="Gene3D" id="1.20.140.10">
    <property type="entry name" value="Butyryl-CoA Dehydrogenase, subunit A, domain 3"/>
    <property type="match status" value="1"/>
</dbReference>
<evidence type="ECO:0000256" key="12">
    <source>
        <dbReference type="ARBA" id="ARBA00048445"/>
    </source>
</evidence>
<feature type="domain" description="Acyl-CoA dehydrogenase/oxidase N-terminal" evidence="16">
    <location>
        <begin position="40"/>
        <end position="133"/>
    </location>
</feature>
<evidence type="ECO:0000313" key="19">
    <source>
        <dbReference type="Proteomes" id="UP001589766"/>
    </source>
</evidence>
<feature type="domain" description="Acyl-CoA dehydrogenase C-terminal" evidence="17">
    <location>
        <begin position="257"/>
        <end position="393"/>
    </location>
</feature>
<comment type="catalytic activity">
    <reaction evidence="11">
        <text>dibenzothiophene + FMNH2 + O2 = dibenzothiophene 5-oxide + FMN + H2O + H(+)</text>
        <dbReference type="Rhea" id="RHEA:49076"/>
        <dbReference type="ChEBI" id="CHEBI:15377"/>
        <dbReference type="ChEBI" id="CHEBI:15378"/>
        <dbReference type="ChEBI" id="CHEBI:15379"/>
        <dbReference type="ChEBI" id="CHEBI:23681"/>
        <dbReference type="ChEBI" id="CHEBI:23683"/>
        <dbReference type="ChEBI" id="CHEBI:57618"/>
        <dbReference type="ChEBI" id="CHEBI:58210"/>
    </reaction>
</comment>
<comment type="similarity">
    <text evidence="8">Belongs to the DszC flavin monooxygenase family.</text>
</comment>
<evidence type="ECO:0000256" key="1">
    <source>
        <dbReference type="ARBA" id="ARBA00004496"/>
    </source>
</evidence>
<protein>
    <recommendedName>
        <fullName evidence="10">Dibenzothiophene monooxygenase</fullName>
        <ecNumber evidence="9">1.14.14.21</ecNumber>
    </recommendedName>
</protein>
<keyword evidence="3" id="KW-0288">FMN</keyword>
<dbReference type="PANTHER" id="PTHR43884:SF12">
    <property type="entry name" value="ISOVALERYL-COA DEHYDROGENASE, MITOCHONDRIAL-RELATED"/>
    <property type="match status" value="1"/>
</dbReference>
<dbReference type="PANTHER" id="PTHR43884">
    <property type="entry name" value="ACYL-COA DEHYDROGENASE"/>
    <property type="match status" value="1"/>
</dbReference>
<evidence type="ECO:0000256" key="5">
    <source>
        <dbReference type="ARBA" id="ARBA00023002"/>
    </source>
</evidence>
<evidence type="ECO:0000256" key="8">
    <source>
        <dbReference type="ARBA" id="ARBA00034317"/>
    </source>
</evidence>
<dbReference type="EMBL" id="JBHLWH010000013">
    <property type="protein sequence ID" value="MFC0247768.1"/>
    <property type="molecule type" value="Genomic_DNA"/>
</dbReference>
<reference evidence="18 19" key="1">
    <citation type="submission" date="2024-09" db="EMBL/GenBank/DDBJ databases">
        <authorList>
            <person name="Sun Q."/>
            <person name="Mori K."/>
        </authorList>
    </citation>
    <scope>NUCLEOTIDE SEQUENCE [LARGE SCALE GENOMIC DNA]</scope>
    <source>
        <strain evidence="18 19">CCM 7609</strain>
    </source>
</reference>
<keyword evidence="2" id="KW-0285">Flavoprotein</keyword>
<evidence type="ECO:0000313" key="18">
    <source>
        <dbReference type="EMBL" id="MFC0247768.1"/>
    </source>
</evidence>
<accession>A0ABV6F2M4</accession>
<evidence type="ECO:0000256" key="9">
    <source>
        <dbReference type="ARBA" id="ARBA00034328"/>
    </source>
</evidence>
<evidence type="ECO:0000256" key="10">
    <source>
        <dbReference type="ARBA" id="ARBA00034345"/>
    </source>
</evidence>
<dbReference type="EC" id="1.14.14.21" evidence="9"/>
<evidence type="ECO:0000256" key="13">
    <source>
        <dbReference type="ARBA" id="ARBA00049456"/>
    </source>
</evidence>
<evidence type="ECO:0000256" key="7">
    <source>
        <dbReference type="ARBA" id="ARBA00034307"/>
    </source>
</evidence>
<feature type="domain" description="Acyl-CoA oxidase/dehydrogenase middle" evidence="15">
    <location>
        <begin position="148"/>
        <end position="226"/>
    </location>
</feature>
<dbReference type="InterPro" id="IPR037069">
    <property type="entry name" value="AcylCoA_DH/ox_N_sf"/>
</dbReference>
<dbReference type="InterPro" id="IPR009100">
    <property type="entry name" value="AcylCoA_DH/oxidase_NM_dom_sf"/>
</dbReference>
<dbReference type="Pfam" id="PF02771">
    <property type="entry name" value="Acyl-CoA_dh_N"/>
    <property type="match status" value="1"/>
</dbReference>
<evidence type="ECO:0000256" key="4">
    <source>
        <dbReference type="ARBA" id="ARBA00022741"/>
    </source>
</evidence>
<dbReference type="SUPFAM" id="SSF56645">
    <property type="entry name" value="Acyl-CoA dehydrogenase NM domain-like"/>
    <property type="match status" value="1"/>
</dbReference>
<comment type="catalytic activity">
    <reaction evidence="12">
        <text>dibenzothiophene 5-oxide + FMNH2 + O2 = dibenzothiophene 5,5-dioxide + FMN + H2O + H(+)</text>
        <dbReference type="Rhea" id="RHEA:49080"/>
        <dbReference type="ChEBI" id="CHEBI:15377"/>
        <dbReference type="ChEBI" id="CHEBI:15378"/>
        <dbReference type="ChEBI" id="CHEBI:15379"/>
        <dbReference type="ChEBI" id="CHEBI:23683"/>
        <dbReference type="ChEBI" id="CHEBI:57618"/>
        <dbReference type="ChEBI" id="CHEBI:58210"/>
        <dbReference type="ChEBI" id="CHEBI:90356"/>
    </reaction>
</comment>
<evidence type="ECO:0000256" key="14">
    <source>
        <dbReference type="SAM" id="MobiDB-lite"/>
    </source>
</evidence>
<dbReference type="InterPro" id="IPR046373">
    <property type="entry name" value="Acyl-CoA_Oxase/DH_mid-dom_sf"/>
</dbReference>
<dbReference type="Gene3D" id="1.10.540.10">
    <property type="entry name" value="Acyl-CoA dehydrogenase/oxidase, N-terminal domain"/>
    <property type="match status" value="1"/>
</dbReference>
<dbReference type="Pfam" id="PF02770">
    <property type="entry name" value="Acyl-CoA_dh_M"/>
    <property type="match status" value="1"/>
</dbReference>
<dbReference type="InterPro" id="IPR013786">
    <property type="entry name" value="AcylCoA_DH/ox_N"/>
</dbReference>